<comment type="similarity">
    <text evidence="1">Belongs to the HipA Ser/Thr kinase family.</text>
</comment>
<dbReference type="RefSeq" id="WP_015818724.1">
    <property type="nucleotide sequence ID" value="NC_012997.1"/>
</dbReference>
<evidence type="ECO:0000313" key="6">
    <source>
        <dbReference type="EMBL" id="ACR12612.1"/>
    </source>
</evidence>
<dbReference type="STRING" id="377629.TERTU_2092"/>
<dbReference type="Pfam" id="PF13657">
    <property type="entry name" value="Couple_hipA"/>
    <property type="match status" value="1"/>
</dbReference>
<evidence type="ECO:0000256" key="2">
    <source>
        <dbReference type="ARBA" id="ARBA00022679"/>
    </source>
</evidence>
<evidence type="ECO:0000256" key="3">
    <source>
        <dbReference type="ARBA" id="ARBA00022777"/>
    </source>
</evidence>
<evidence type="ECO:0000313" key="7">
    <source>
        <dbReference type="Proteomes" id="UP000009080"/>
    </source>
</evidence>
<dbReference type="InterPro" id="IPR012893">
    <property type="entry name" value="HipA-like_C"/>
</dbReference>
<dbReference type="GO" id="GO:0004674">
    <property type="term" value="F:protein serine/threonine kinase activity"/>
    <property type="evidence" value="ECO:0007669"/>
    <property type="project" value="TreeGrafter"/>
</dbReference>
<evidence type="ECO:0000256" key="1">
    <source>
        <dbReference type="ARBA" id="ARBA00010164"/>
    </source>
</evidence>
<keyword evidence="3" id="KW-0418">Kinase</keyword>
<dbReference type="eggNOG" id="COG3550">
    <property type="taxonomic scope" value="Bacteria"/>
</dbReference>
<dbReference type="Pfam" id="PF07804">
    <property type="entry name" value="HipA_C"/>
    <property type="match status" value="1"/>
</dbReference>
<feature type="domain" description="HipA-like C-terminal" evidence="4">
    <location>
        <begin position="177"/>
        <end position="414"/>
    </location>
</feature>
<gene>
    <name evidence="6" type="ordered locus">TERTU_2092</name>
</gene>
<dbReference type="EMBL" id="CP001614">
    <property type="protein sequence ID" value="ACR12612.1"/>
    <property type="molecule type" value="Genomic_DNA"/>
</dbReference>
<dbReference type="OrthoDB" id="9805913at2"/>
<dbReference type="PANTHER" id="PTHR37419:SF8">
    <property type="entry name" value="TOXIN YJJJ"/>
    <property type="match status" value="1"/>
</dbReference>
<dbReference type="GO" id="GO:0005829">
    <property type="term" value="C:cytosol"/>
    <property type="evidence" value="ECO:0007669"/>
    <property type="project" value="TreeGrafter"/>
</dbReference>
<name>C5BIV4_TERTT</name>
<dbReference type="HOGENOM" id="CLU_041102_1_0_6"/>
<organism evidence="6 7">
    <name type="scientific">Teredinibacter turnerae (strain ATCC 39867 / T7901)</name>
    <dbReference type="NCBI Taxonomy" id="377629"/>
    <lineage>
        <taxon>Bacteria</taxon>
        <taxon>Pseudomonadati</taxon>
        <taxon>Pseudomonadota</taxon>
        <taxon>Gammaproteobacteria</taxon>
        <taxon>Cellvibrionales</taxon>
        <taxon>Cellvibrionaceae</taxon>
        <taxon>Teredinibacter</taxon>
    </lineage>
</organism>
<sequence length="442" mass="49146">MVQRVNSAAVVLWGVEIGAISWDDERELGIFQYAPEFLDSGVQVSPLMMPLAPQPYSFPALNGETFKRLPGLLADVLPDKFGTAMIEQWLLQQGIASHSFSPVERLCYIGNRGMGALEFKPVVDRNLPATSRALDVADMVALASRILNSRQALTAELKNGDDELNERSLADILHVGSSAGGARAKAVVAWNRETNEVRSGQVALPPAFEHWLIKFDGVANNRDKELADGRGYGKMEYAYYKMALSAGIDISECRLLEENGRHHFMTRRFDRTRGGGKLHMQSLCALQHYDFNLPGAYSYEQAMATAVELGLGKRAVEQLYVRALFNIMARNQDDHVKNIAFLMDTSGEWRLAPAFDLTFSYNPQGAFTGRHQMTFNGKRDGFTHTDFTDVAQRFTIPKNRAIDFAERVLAAVNTWEAEASAVGVGEESIVARKTLMRTDWAV</sequence>
<dbReference type="PANTHER" id="PTHR37419">
    <property type="entry name" value="SERINE/THREONINE-PROTEIN KINASE TOXIN HIPA"/>
    <property type="match status" value="1"/>
</dbReference>
<dbReference type="Gene3D" id="1.10.1070.20">
    <property type="match status" value="1"/>
</dbReference>
<protein>
    <submittedName>
        <fullName evidence="6">HipA domain protein</fullName>
    </submittedName>
</protein>
<feature type="domain" description="HipA N-terminal subdomain 1" evidence="5">
    <location>
        <begin position="9"/>
        <end position="119"/>
    </location>
</feature>
<reference evidence="6 7" key="1">
    <citation type="journal article" date="2009" name="PLoS ONE">
        <title>The complete genome of Teredinibacter turnerae T7901: an intracellular endosymbiont of marine wood-boring bivalves (shipworms).</title>
        <authorList>
            <person name="Yang J.C."/>
            <person name="Madupu R."/>
            <person name="Durkin A.S."/>
            <person name="Ekborg N.A."/>
            <person name="Pedamallu C.S."/>
            <person name="Hostetler J.B."/>
            <person name="Radune D."/>
            <person name="Toms B.S."/>
            <person name="Henrissat B."/>
            <person name="Coutinho P.M."/>
            <person name="Schwarz S."/>
            <person name="Field L."/>
            <person name="Trindade-Silva A.E."/>
            <person name="Soares C.A.G."/>
            <person name="Elshahawi S."/>
            <person name="Hanora A."/>
            <person name="Schmidt E.W."/>
            <person name="Haygood M.G."/>
            <person name="Posfai J."/>
            <person name="Benner J."/>
            <person name="Madinger C."/>
            <person name="Nove J."/>
            <person name="Anton B."/>
            <person name="Chaudhary K."/>
            <person name="Foster J."/>
            <person name="Holman A."/>
            <person name="Kumar S."/>
            <person name="Lessard P.A."/>
            <person name="Luyten Y.A."/>
            <person name="Slatko B."/>
            <person name="Wood N."/>
            <person name="Wu B."/>
            <person name="Teplitski M."/>
            <person name="Mougous J.D."/>
            <person name="Ward N."/>
            <person name="Eisen J.A."/>
            <person name="Badger J.H."/>
            <person name="Distel D.L."/>
        </authorList>
    </citation>
    <scope>NUCLEOTIDE SEQUENCE [LARGE SCALE GENOMIC DNA]</scope>
    <source>
        <strain evidence="7">ATCC 39867 / T7901</strain>
    </source>
</reference>
<evidence type="ECO:0000259" key="5">
    <source>
        <dbReference type="Pfam" id="PF13657"/>
    </source>
</evidence>
<dbReference type="InterPro" id="IPR052028">
    <property type="entry name" value="HipA_Ser/Thr_kinase"/>
</dbReference>
<proteinExistence type="inferred from homology"/>
<keyword evidence="7" id="KW-1185">Reference proteome</keyword>
<evidence type="ECO:0000259" key="4">
    <source>
        <dbReference type="Pfam" id="PF07804"/>
    </source>
</evidence>
<dbReference type="InterPro" id="IPR017508">
    <property type="entry name" value="HipA_N1"/>
</dbReference>
<dbReference type="AlphaFoldDB" id="C5BIV4"/>
<dbReference type="KEGG" id="ttu:TERTU_2092"/>
<accession>C5BIV4</accession>
<keyword evidence="2" id="KW-0808">Transferase</keyword>
<dbReference type="Proteomes" id="UP000009080">
    <property type="component" value="Chromosome"/>
</dbReference>